<keyword evidence="2" id="KW-1185">Reference proteome</keyword>
<dbReference type="GeneID" id="63209667"/>
<protein>
    <submittedName>
        <fullName evidence="1">Uncharacterized protein</fullName>
    </submittedName>
</protein>
<dbReference type="RefSeq" id="YP_010013095.1">
    <property type="nucleotide sequence ID" value="NC_053508.1"/>
</dbReference>
<gene>
    <name evidence="1" type="primary">137</name>
    <name evidence="1" type="ORF">SEA_GUUELAD_137</name>
</gene>
<dbReference type="KEGG" id="vg:63209667"/>
<sequence>MLNLTYSDAGAFMRQVMATGAFVACHQDDDDGTTYMVVTINGVEYVRWRAADRWPIDTCTMDHCTDLSDMSADERAAIVSIWLRHD</sequence>
<dbReference type="EMBL" id="MF324910">
    <property type="protein sequence ID" value="ASW31560.1"/>
    <property type="molecule type" value="Genomic_DNA"/>
</dbReference>
<dbReference type="Proteomes" id="UP000225984">
    <property type="component" value="Segment"/>
</dbReference>
<reference evidence="1 2" key="1">
    <citation type="submission" date="2017-06" db="EMBL/GenBank/DDBJ databases">
        <authorList>
            <person name="Apiz-Saab J."/>
            <person name="Gonzalez-Montes K.M."/>
            <person name="Diaz-Perez J."/>
            <person name="Fuentes-Cruz G.A."/>
            <person name="Fuster-Rivera J.M."/>
            <person name="Gonzalez-Espada L.V."/>
            <person name="Gonzalez-Perez P.D."/>
            <person name="Hernandez-Morales C.S."/>
            <person name="Hernandez-Rivera R."/>
            <person name="Herrera-DelValle R.J."/>
            <person name="Jaramillo-Criado J.A."/>
            <person name="Lama-Diaz J.M."/>
            <person name="Llavona-Feo P.M."/>
            <person name="Medina-Barreto M.A."/>
            <person name="Melendez-Ortiz M.Y."/>
            <person name="Melendez-Rivera C.M."/>
            <person name="Mercado-Andino A.K."/>
            <person name="Mercado-Delgado A.J."/>
            <person name="Ortiz-DeArmas J.I."/>
            <person name="Ortiz-Ortiz C.P."/>
            <person name="Quesada-Gordillo A.M."/>
            <person name="Fernandez-Martinez M."/>
            <person name="Vazquez E."/>
            <person name="Rubin M.R."/>
            <person name="Stoner T.H."/>
            <person name="Garlena R.A."/>
            <person name="Russell D.A."/>
            <person name="Pope W.H."/>
            <person name="Jacobs-Sera D."/>
            <person name="Hatfull G.F."/>
        </authorList>
    </citation>
    <scope>NUCLEOTIDE SEQUENCE [LARGE SCALE GENOMIC DNA]</scope>
</reference>
<organism evidence="1 2">
    <name type="scientific">Mycobacterium phage GuuelaD</name>
    <dbReference type="NCBI Taxonomy" id="2015819"/>
    <lineage>
        <taxon>Viruses</taxon>
        <taxon>Duplodnaviria</taxon>
        <taxon>Heunggongvirae</taxon>
        <taxon>Uroviricota</taxon>
        <taxon>Caudoviricetes</taxon>
        <taxon>Vilmaviridae</taxon>
        <taxon>Lclasvirinae</taxon>
        <taxon>Faithunavirus</taxon>
        <taxon>Faithunavirus guuelaD</taxon>
    </lineage>
</organism>
<evidence type="ECO:0000313" key="2">
    <source>
        <dbReference type="Proteomes" id="UP000225984"/>
    </source>
</evidence>
<evidence type="ECO:0000313" key="1">
    <source>
        <dbReference type="EMBL" id="ASW31560.1"/>
    </source>
</evidence>
<accession>A0A286MQN5</accession>
<proteinExistence type="predicted"/>
<name>A0A286MQN5_9CAUD</name>